<dbReference type="EMBL" id="BAAADD010000006">
    <property type="protein sequence ID" value="GAA0574059.1"/>
    <property type="molecule type" value="Genomic_DNA"/>
</dbReference>
<dbReference type="Proteomes" id="UP001499951">
    <property type="component" value="Unassembled WGS sequence"/>
</dbReference>
<proteinExistence type="predicted"/>
<dbReference type="InterPro" id="IPR010642">
    <property type="entry name" value="Invasion_prot_B"/>
</dbReference>
<sequence length="178" mass="19207">MFIVGALLGWIGRGVIAGPADVPTVQVYQDWRVICPARKDKDKHCTLISDVADPQSGQTVASVSIMTEIDKDKKESKVLVVNVPLGVALEPGLGLKFGSDTKSAAYKTCLQGGCIAVLPDTDDIEKTIGQTSDASIVVAGLDNKSVAVPFSTKGFVEARKAYKNFEAKRANLWWRLWI</sequence>
<accession>A0ABP3PY14</accession>
<keyword evidence="2" id="KW-1185">Reference proteome</keyword>
<gene>
    <name evidence="1" type="ORF">GCM10008942_23440</name>
</gene>
<evidence type="ECO:0000313" key="1">
    <source>
        <dbReference type="EMBL" id="GAA0574059.1"/>
    </source>
</evidence>
<comment type="caution">
    <text evidence="1">The sequence shown here is derived from an EMBL/GenBank/DDBJ whole genome shotgun (WGS) entry which is preliminary data.</text>
</comment>
<dbReference type="Gene3D" id="2.60.40.1880">
    <property type="entry name" value="Invasion associated locus B (IalB) protein"/>
    <property type="match status" value="1"/>
</dbReference>
<evidence type="ECO:0008006" key="3">
    <source>
        <dbReference type="Google" id="ProtNLM"/>
    </source>
</evidence>
<reference evidence="2" key="1">
    <citation type="journal article" date="2019" name="Int. J. Syst. Evol. Microbiol.">
        <title>The Global Catalogue of Microorganisms (GCM) 10K type strain sequencing project: providing services to taxonomists for standard genome sequencing and annotation.</title>
        <authorList>
            <consortium name="The Broad Institute Genomics Platform"/>
            <consortium name="The Broad Institute Genome Sequencing Center for Infectious Disease"/>
            <person name="Wu L."/>
            <person name="Ma J."/>
        </authorList>
    </citation>
    <scope>NUCLEOTIDE SEQUENCE [LARGE SCALE GENOMIC DNA]</scope>
    <source>
        <strain evidence="2">JCM 15089</strain>
    </source>
</reference>
<organism evidence="1 2">
    <name type="scientific">Rhizomicrobium electricum</name>
    <dbReference type="NCBI Taxonomy" id="480070"/>
    <lineage>
        <taxon>Bacteria</taxon>
        <taxon>Pseudomonadati</taxon>
        <taxon>Pseudomonadota</taxon>
        <taxon>Alphaproteobacteria</taxon>
        <taxon>Micropepsales</taxon>
        <taxon>Micropepsaceae</taxon>
        <taxon>Rhizomicrobium</taxon>
    </lineage>
</organism>
<protein>
    <recommendedName>
        <fullName evidence="3">Invasion associated locus B family protein</fullName>
    </recommendedName>
</protein>
<dbReference type="Pfam" id="PF06776">
    <property type="entry name" value="IalB"/>
    <property type="match status" value="1"/>
</dbReference>
<dbReference type="InterPro" id="IPR038696">
    <property type="entry name" value="IalB_sf"/>
</dbReference>
<evidence type="ECO:0000313" key="2">
    <source>
        <dbReference type="Proteomes" id="UP001499951"/>
    </source>
</evidence>
<name>A0ABP3PY14_9PROT</name>